<dbReference type="EnsemblMetazoa" id="RPRC017840-RA">
    <property type="protein sequence ID" value="RPRC017840-PA"/>
    <property type="gene ID" value="RPRC017840"/>
</dbReference>
<protein>
    <submittedName>
        <fullName evidence="1">Cadherin domain-containing protein</fullName>
    </submittedName>
</protein>
<sequence length="452" mass="51030">MLGNSINKKYVFVHSFFNTQMKVFAKGGLANTPPHPVNVTNLYWLKSIDDTTASVRLLYSIVRHSRSVNLLSSFSGSAITTFFQGDLPGSLVFHSLKDVNATIRIQVMDDEEAVTIFETPITINYLSRQFMQSSISGVTVQEGSSTRLSNFPKLKHAEKCNISLYKNGPKLGKILVNGWSSNTFTLENVLSGAVYYENTRHGEWDPLFMKIEYKKQSVDVVYPIAIFTFDSRHPVIKAGKSLTVRQNELNLASLLVNDLDSAADEINFRLEDIIYGTIFFRKNIDEEIAVSEWNHVDMSEGRIIYRVTVRPKGGGTDVIKLKLSDSAVPSNVSPVQHIKVTIMKDVEPPRPITNRPLHISRTATRLTGLVYKDLWPSHEIIYTVEEKQLKGDIWLEDGVKVTNFTQSQLDRGQVWYEPASNVQDTDHSMYFSVIDGDGNILTDQVNQILQFI</sequence>
<evidence type="ECO:0000313" key="2">
    <source>
        <dbReference type="Proteomes" id="UP000015103"/>
    </source>
</evidence>
<name>A0A905QWP4_RHOPR</name>
<dbReference type="Proteomes" id="UP000015103">
    <property type="component" value="Unassembled WGS sequence"/>
</dbReference>
<organism evidence="1 2">
    <name type="scientific">Rhodnius prolixus</name>
    <name type="common">Triatomid bug</name>
    <dbReference type="NCBI Taxonomy" id="13249"/>
    <lineage>
        <taxon>Eukaryota</taxon>
        <taxon>Metazoa</taxon>
        <taxon>Ecdysozoa</taxon>
        <taxon>Arthropoda</taxon>
        <taxon>Hexapoda</taxon>
        <taxon>Insecta</taxon>
        <taxon>Pterygota</taxon>
        <taxon>Neoptera</taxon>
        <taxon>Paraneoptera</taxon>
        <taxon>Hemiptera</taxon>
        <taxon>Heteroptera</taxon>
        <taxon>Panheteroptera</taxon>
        <taxon>Cimicomorpha</taxon>
        <taxon>Reduviidae</taxon>
        <taxon>Triatominae</taxon>
        <taxon>Rhodnius</taxon>
    </lineage>
</organism>
<dbReference type="PANTHER" id="PTHR45739">
    <property type="entry name" value="MATRIX PROTEIN, PUTATIVE-RELATED"/>
    <property type="match status" value="1"/>
</dbReference>
<accession>A0A905QWP4</accession>
<dbReference type="EMBL" id="ACPB03000231">
    <property type="status" value="NOT_ANNOTATED_CDS"/>
    <property type="molecule type" value="Genomic_DNA"/>
</dbReference>
<dbReference type="AlphaFoldDB" id="A0A905QWP4"/>
<reference evidence="1" key="1">
    <citation type="submission" date="2022-10" db="UniProtKB">
        <authorList>
            <consortium name="EnsemblMetazoa"/>
        </authorList>
    </citation>
    <scope>IDENTIFICATION</scope>
</reference>
<keyword evidence="2" id="KW-1185">Reference proteome</keyword>
<dbReference type="PANTHER" id="PTHR45739:SF8">
    <property type="entry name" value="FRAS1-RELATED EXTRACELLULAR MATRIX PROTEIN 1"/>
    <property type="match status" value="1"/>
</dbReference>
<dbReference type="GO" id="GO:0009653">
    <property type="term" value="P:anatomical structure morphogenesis"/>
    <property type="evidence" value="ECO:0007669"/>
    <property type="project" value="TreeGrafter"/>
</dbReference>
<evidence type="ECO:0000313" key="1">
    <source>
        <dbReference type="EnsemblMetazoa" id="RPRC017840-PA"/>
    </source>
</evidence>
<dbReference type="Pfam" id="PF16184">
    <property type="entry name" value="Cadherin_3"/>
    <property type="match status" value="1"/>
</dbReference>
<dbReference type="InterPro" id="IPR051561">
    <property type="entry name" value="FRAS1_ECM"/>
</dbReference>
<proteinExistence type="predicted"/>